<keyword evidence="3" id="KW-1185">Reference proteome</keyword>
<sequence>MPDRIPELDQFLTRAKEAPMLPPSEVRRRGSRRRAVRHTGITAGALALTLVAGFGVWQSPIVQALRDSTAVPLPADPTQSPTESPSPTQVPVTVVPPTFDNLPVGEQVMGGPLPVEIREEYEGVGQAAKSFCDPGDYGMPTSILTREYGVQGYPTSVSAVVLGYDSDEAAAEAFDILHTAGVECATVYESKDYTNVRVEVASEAVPVDASAVDATEVRTGYITAVGNPPETPETGLWTEVFILQADERVLYVTNAFEGQDNNCIVEAGDPDMGQCTLAANAQAMLEQLVQ</sequence>
<keyword evidence="1" id="KW-1133">Transmembrane helix</keyword>
<name>A0A1G9JCY3_9ACTN</name>
<feature type="transmembrane region" description="Helical" evidence="1">
    <location>
        <begin position="35"/>
        <end position="57"/>
    </location>
</feature>
<dbReference type="RefSeq" id="WP_093249897.1">
    <property type="nucleotide sequence ID" value="NZ_FNGP01000002.1"/>
</dbReference>
<evidence type="ECO:0008006" key="4">
    <source>
        <dbReference type="Google" id="ProtNLM"/>
    </source>
</evidence>
<dbReference type="STRING" id="686624.SAMN04488242_1181"/>
<evidence type="ECO:0000313" key="2">
    <source>
        <dbReference type="EMBL" id="SDL35439.1"/>
    </source>
</evidence>
<reference evidence="2 3" key="1">
    <citation type="submission" date="2016-10" db="EMBL/GenBank/DDBJ databases">
        <authorList>
            <person name="de Groot N.N."/>
        </authorList>
    </citation>
    <scope>NUCLEOTIDE SEQUENCE [LARGE SCALE GENOMIC DNA]</scope>
    <source>
        <strain evidence="2 3">CGMCC 1.9159</strain>
    </source>
</reference>
<accession>A0A1G9JCY3</accession>
<dbReference type="EMBL" id="FNGP01000002">
    <property type="protein sequence ID" value="SDL35439.1"/>
    <property type="molecule type" value="Genomic_DNA"/>
</dbReference>
<protein>
    <recommendedName>
        <fullName evidence="4">PknH-like extracellular domain-containing protein</fullName>
    </recommendedName>
</protein>
<dbReference type="OrthoDB" id="3728713at2"/>
<keyword evidence="1" id="KW-0812">Transmembrane</keyword>
<evidence type="ECO:0000256" key="1">
    <source>
        <dbReference type="SAM" id="Phobius"/>
    </source>
</evidence>
<dbReference type="Proteomes" id="UP000199475">
    <property type="component" value="Unassembled WGS sequence"/>
</dbReference>
<evidence type="ECO:0000313" key="3">
    <source>
        <dbReference type="Proteomes" id="UP000199475"/>
    </source>
</evidence>
<dbReference type="AlphaFoldDB" id="A0A1G9JCY3"/>
<keyword evidence="1" id="KW-0472">Membrane</keyword>
<proteinExistence type="predicted"/>
<organism evidence="2 3">
    <name type="scientific">Tessaracoccus oleiagri</name>
    <dbReference type="NCBI Taxonomy" id="686624"/>
    <lineage>
        <taxon>Bacteria</taxon>
        <taxon>Bacillati</taxon>
        <taxon>Actinomycetota</taxon>
        <taxon>Actinomycetes</taxon>
        <taxon>Propionibacteriales</taxon>
        <taxon>Propionibacteriaceae</taxon>
        <taxon>Tessaracoccus</taxon>
    </lineage>
</organism>
<gene>
    <name evidence="2" type="ORF">SAMN04488242_1181</name>
</gene>